<dbReference type="STRING" id="1254432.SCE1572_05460"/>
<dbReference type="PRINTS" id="PR00996">
    <property type="entry name" value="CHERMTFRASE"/>
</dbReference>
<dbReference type="GO" id="GO:0032259">
    <property type="term" value="P:methylation"/>
    <property type="evidence" value="ECO:0007669"/>
    <property type="project" value="UniProtKB-KW"/>
</dbReference>
<dbReference type="OrthoDB" id="9816309at2"/>
<dbReference type="Pfam" id="PF14559">
    <property type="entry name" value="TPR_19"/>
    <property type="match status" value="1"/>
</dbReference>
<dbReference type="SUPFAM" id="SSF48452">
    <property type="entry name" value="TPR-like"/>
    <property type="match status" value="1"/>
</dbReference>
<keyword evidence="3" id="KW-0949">S-adenosyl-L-methionine</keyword>
<name>S4XNN3_SORCE</name>
<dbReference type="Proteomes" id="UP000014803">
    <property type="component" value="Chromosome"/>
</dbReference>
<dbReference type="Pfam" id="PF01739">
    <property type="entry name" value="CheR"/>
    <property type="match status" value="1"/>
</dbReference>
<evidence type="ECO:0000256" key="1">
    <source>
        <dbReference type="ARBA" id="ARBA00022603"/>
    </source>
</evidence>
<dbReference type="PANTHER" id="PTHR24422:SF19">
    <property type="entry name" value="CHEMOTAXIS PROTEIN METHYLTRANSFERASE"/>
    <property type="match status" value="1"/>
</dbReference>
<dbReference type="Gene3D" id="3.40.50.150">
    <property type="entry name" value="Vaccinia Virus protein VP39"/>
    <property type="match status" value="1"/>
</dbReference>
<feature type="domain" description="CheR-type methyltransferase" evidence="5">
    <location>
        <begin position="30"/>
        <end position="234"/>
    </location>
</feature>
<evidence type="ECO:0000256" key="2">
    <source>
        <dbReference type="ARBA" id="ARBA00022679"/>
    </source>
</evidence>
<dbReference type="HOGENOM" id="CLU_025854_4_1_7"/>
<dbReference type="InterPro" id="IPR011990">
    <property type="entry name" value="TPR-like_helical_dom_sf"/>
</dbReference>
<dbReference type="eggNOG" id="COG1352">
    <property type="taxonomic scope" value="Bacteria"/>
</dbReference>
<gene>
    <name evidence="6" type="ORF">SCE1572_05460</name>
</gene>
<organism evidence="6 7">
    <name type="scientific">Sorangium cellulosum So0157-2</name>
    <dbReference type="NCBI Taxonomy" id="1254432"/>
    <lineage>
        <taxon>Bacteria</taxon>
        <taxon>Pseudomonadati</taxon>
        <taxon>Myxococcota</taxon>
        <taxon>Polyangia</taxon>
        <taxon>Polyangiales</taxon>
        <taxon>Polyangiaceae</taxon>
        <taxon>Sorangium</taxon>
    </lineage>
</organism>
<dbReference type="eggNOG" id="COG0457">
    <property type="taxonomic scope" value="Bacteria"/>
</dbReference>
<sequence length="372" mass="39463">MKDDRPLERALARVLSPRLGHAPSRWPETLYLHVRERAQRAGLGEAEYVERAGQAGEAASLAMLLDAATIGHTAAYRHPEQFERLGRVLADLAPRRPGPLRLWCAGCSTGEEAYSAAACAEAAGVDAAVLGTDVNPVAIAVARSGLLPQRRSVGAPLPAPWVERVPEALRRRVRFEVASLTDAQPALGAGPFDVILCRNVLLYFERDQVPRLLGRLAAELVPGGHIVLSPAEGILPLPPELRRGPAPGWLQRPEGDAVEPASPRAQAEEGPASTGAGAAAREPGAEAAARLLGAGRADEAEQVLAALLNADPEHLEGWFLLGEALLARGERAQARAAFQRVLRCSAAGARHVDAGALRRAAARRAEALRDPR</sequence>
<dbReference type="EMBL" id="CP003969">
    <property type="protein sequence ID" value="AGP33991.1"/>
    <property type="molecule type" value="Genomic_DNA"/>
</dbReference>
<evidence type="ECO:0000256" key="3">
    <source>
        <dbReference type="ARBA" id="ARBA00022691"/>
    </source>
</evidence>
<dbReference type="InterPro" id="IPR000780">
    <property type="entry name" value="CheR_MeTrfase"/>
</dbReference>
<dbReference type="AlphaFoldDB" id="S4XNN3"/>
<evidence type="ECO:0000313" key="6">
    <source>
        <dbReference type="EMBL" id="AGP33991.1"/>
    </source>
</evidence>
<feature type="compositionally biased region" description="Low complexity" evidence="4">
    <location>
        <begin position="275"/>
        <end position="284"/>
    </location>
</feature>
<evidence type="ECO:0000313" key="7">
    <source>
        <dbReference type="Proteomes" id="UP000014803"/>
    </source>
</evidence>
<dbReference type="RefSeq" id="WP_020733085.1">
    <property type="nucleotide sequence ID" value="NC_021658.1"/>
</dbReference>
<dbReference type="Gene3D" id="1.25.40.10">
    <property type="entry name" value="Tetratricopeptide repeat domain"/>
    <property type="match status" value="1"/>
</dbReference>
<keyword evidence="2" id="KW-0808">Transferase</keyword>
<evidence type="ECO:0000259" key="5">
    <source>
        <dbReference type="PROSITE" id="PS50123"/>
    </source>
</evidence>
<dbReference type="GO" id="GO:0008757">
    <property type="term" value="F:S-adenosylmethionine-dependent methyltransferase activity"/>
    <property type="evidence" value="ECO:0007669"/>
    <property type="project" value="InterPro"/>
</dbReference>
<dbReference type="PATRIC" id="fig|1254432.3.peg.1220"/>
<accession>S4XNN3</accession>
<dbReference type="CDD" id="cd02440">
    <property type="entry name" value="AdoMet_MTases"/>
    <property type="match status" value="1"/>
</dbReference>
<dbReference type="InterPro" id="IPR022642">
    <property type="entry name" value="CheR_C"/>
</dbReference>
<dbReference type="KEGG" id="scu:SCE1572_05460"/>
<protein>
    <recommendedName>
        <fullName evidence="5">CheR-type methyltransferase domain-containing protein</fullName>
    </recommendedName>
</protein>
<dbReference type="SUPFAM" id="SSF53335">
    <property type="entry name" value="S-adenosyl-L-methionine-dependent methyltransferases"/>
    <property type="match status" value="1"/>
</dbReference>
<keyword evidence="1" id="KW-0489">Methyltransferase</keyword>
<proteinExistence type="predicted"/>
<dbReference type="InterPro" id="IPR029063">
    <property type="entry name" value="SAM-dependent_MTases_sf"/>
</dbReference>
<feature type="region of interest" description="Disordered" evidence="4">
    <location>
        <begin position="245"/>
        <end position="284"/>
    </location>
</feature>
<evidence type="ECO:0000256" key="4">
    <source>
        <dbReference type="SAM" id="MobiDB-lite"/>
    </source>
</evidence>
<dbReference type="InterPro" id="IPR050903">
    <property type="entry name" value="Bact_Chemotaxis_MeTrfase"/>
</dbReference>
<reference evidence="6 7" key="1">
    <citation type="journal article" date="2013" name="Sci. Rep.">
        <title>Extraordinary expansion of a Sorangium cellulosum genome from an alkaline milieu.</title>
        <authorList>
            <person name="Han K."/>
            <person name="Li Z.F."/>
            <person name="Peng R."/>
            <person name="Zhu L.P."/>
            <person name="Zhou T."/>
            <person name="Wang L.G."/>
            <person name="Li S.G."/>
            <person name="Zhang X.B."/>
            <person name="Hu W."/>
            <person name="Wu Z.H."/>
            <person name="Qin N."/>
            <person name="Li Y.Z."/>
        </authorList>
    </citation>
    <scope>NUCLEOTIDE SEQUENCE [LARGE SCALE GENOMIC DNA]</scope>
    <source>
        <strain evidence="6 7">So0157-2</strain>
    </source>
</reference>
<dbReference type="SMART" id="SM00138">
    <property type="entry name" value="MeTrc"/>
    <property type="match status" value="1"/>
</dbReference>
<dbReference type="PANTHER" id="PTHR24422">
    <property type="entry name" value="CHEMOTAXIS PROTEIN METHYLTRANSFERASE"/>
    <property type="match status" value="1"/>
</dbReference>
<dbReference type="PROSITE" id="PS50123">
    <property type="entry name" value="CHER"/>
    <property type="match status" value="1"/>
</dbReference>